<dbReference type="AlphaFoldDB" id="A0A0D0ASZ7"/>
<reference evidence="3" key="2">
    <citation type="submission" date="2015-01" db="EMBL/GenBank/DDBJ databases">
        <title>Evolutionary Origins and Diversification of the Mycorrhizal Mutualists.</title>
        <authorList>
            <consortium name="DOE Joint Genome Institute"/>
            <consortium name="Mycorrhizal Genomics Consortium"/>
            <person name="Kohler A."/>
            <person name="Kuo A."/>
            <person name="Nagy L.G."/>
            <person name="Floudas D."/>
            <person name="Copeland A."/>
            <person name="Barry K.W."/>
            <person name="Cichocki N."/>
            <person name="Veneault-Fourrey C."/>
            <person name="LaButti K."/>
            <person name="Lindquist E.A."/>
            <person name="Lipzen A."/>
            <person name="Lundell T."/>
            <person name="Morin E."/>
            <person name="Murat C."/>
            <person name="Riley R."/>
            <person name="Ohm R."/>
            <person name="Sun H."/>
            <person name="Tunlid A."/>
            <person name="Henrissat B."/>
            <person name="Grigoriev I.V."/>
            <person name="Hibbett D.S."/>
            <person name="Martin F."/>
        </authorList>
    </citation>
    <scope>NUCLEOTIDE SEQUENCE [LARGE SCALE GENOMIC DNA]</scope>
    <source>
        <strain evidence="3">UH-Slu-Lm8-n1</strain>
    </source>
</reference>
<organism evidence="2 3">
    <name type="scientific">Suillus luteus UH-Slu-Lm8-n1</name>
    <dbReference type="NCBI Taxonomy" id="930992"/>
    <lineage>
        <taxon>Eukaryota</taxon>
        <taxon>Fungi</taxon>
        <taxon>Dikarya</taxon>
        <taxon>Basidiomycota</taxon>
        <taxon>Agaricomycotina</taxon>
        <taxon>Agaricomycetes</taxon>
        <taxon>Agaricomycetidae</taxon>
        <taxon>Boletales</taxon>
        <taxon>Suillineae</taxon>
        <taxon>Suillaceae</taxon>
        <taxon>Suillus</taxon>
    </lineage>
</organism>
<name>A0A0D0ASZ7_9AGAM</name>
<evidence type="ECO:0000256" key="1">
    <source>
        <dbReference type="SAM" id="MobiDB-lite"/>
    </source>
</evidence>
<reference evidence="2 3" key="1">
    <citation type="submission" date="2014-04" db="EMBL/GenBank/DDBJ databases">
        <authorList>
            <consortium name="DOE Joint Genome Institute"/>
            <person name="Kuo A."/>
            <person name="Ruytinx J."/>
            <person name="Rineau F."/>
            <person name="Colpaert J."/>
            <person name="Kohler A."/>
            <person name="Nagy L.G."/>
            <person name="Floudas D."/>
            <person name="Copeland A."/>
            <person name="Barry K.W."/>
            <person name="Cichocki N."/>
            <person name="Veneault-Fourrey C."/>
            <person name="LaButti K."/>
            <person name="Lindquist E.A."/>
            <person name="Lipzen A."/>
            <person name="Lundell T."/>
            <person name="Morin E."/>
            <person name="Murat C."/>
            <person name="Sun H."/>
            <person name="Tunlid A."/>
            <person name="Henrissat B."/>
            <person name="Grigoriev I.V."/>
            <person name="Hibbett D.S."/>
            <person name="Martin F."/>
            <person name="Nordberg H.P."/>
            <person name="Cantor M.N."/>
            <person name="Hua S.X."/>
        </authorList>
    </citation>
    <scope>NUCLEOTIDE SEQUENCE [LARGE SCALE GENOMIC DNA]</scope>
    <source>
        <strain evidence="2 3">UH-Slu-Lm8-n1</strain>
    </source>
</reference>
<evidence type="ECO:0000313" key="2">
    <source>
        <dbReference type="EMBL" id="KIK35063.1"/>
    </source>
</evidence>
<dbReference type="EMBL" id="KN835667">
    <property type="protein sequence ID" value="KIK35063.1"/>
    <property type="molecule type" value="Genomic_DNA"/>
</dbReference>
<feature type="compositionally biased region" description="Polar residues" evidence="1">
    <location>
        <begin position="42"/>
        <end position="55"/>
    </location>
</feature>
<dbReference type="OrthoDB" id="10413216at2759"/>
<proteinExistence type="predicted"/>
<protein>
    <submittedName>
        <fullName evidence="2">Uncharacterized protein</fullName>
    </submittedName>
</protein>
<sequence>MALIARRYITSDRYNPSKKRSSKQKAHLISLNSKTHTEKENNPNFGNTTPRPVTRTQNELAVQQEKAITYERRYRNADALVAVVKRRDHSSSQEDTGASR</sequence>
<accession>A0A0D0ASZ7</accession>
<evidence type="ECO:0000313" key="3">
    <source>
        <dbReference type="Proteomes" id="UP000054485"/>
    </source>
</evidence>
<gene>
    <name evidence="2" type="ORF">CY34DRAFT_17272</name>
</gene>
<feature type="region of interest" description="Disordered" evidence="1">
    <location>
        <begin position="1"/>
        <end position="55"/>
    </location>
</feature>
<keyword evidence="3" id="KW-1185">Reference proteome</keyword>
<feature type="compositionally biased region" description="Basic residues" evidence="1">
    <location>
        <begin position="16"/>
        <end position="26"/>
    </location>
</feature>
<dbReference type="Proteomes" id="UP000054485">
    <property type="component" value="Unassembled WGS sequence"/>
</dbReference>
<dbReference type="HOGENOM" id="CLU_2307924_0_0_1"/>
<dbReference type="InParanoid" id="A0A0D0ASZ7"/>